<sequence length="187" mass="21494">MADKKEEVIPNEVLQNTLNKLQIADAPSNNQILYIIKRANLSSTVVLAAVSLLFTAREKLSAYIQKIRSTPESKKHRALALERATTLFNNTYILFSVCLVISSKYLIDRSYINRTWANILMINRQMLNSYEMCLLEALDYQVILTKVKLDSLLKKAEEPGLAKKEKRENRFVRNVKRIITCLFKNVG</sequence>
<dbReference type="GO" id="GO:0000307">
    <property type="term" value="C:cyclin-dependent protein kinase holoenzyme complex"/>
    <property type="evidence" value="ECO:0007669"/>
    <property type="project" value="TreeGrafter"/>
</dbReference>
<dbReference type="GO" id="GO:0016538">
    <property type="term" value="F:cyclin-dependent protein serine/threonine kinase regulator activity"/>
    <property type="evidence" value="ECO:0007669"/>
    <property type="project" value="TreeGrafter"/>
</dbReference>
<accession>I3EDF5</accession>
<dbReference type="EMBL" id="GL870884">
    <property type="protein sequence ID" value="EIJ87252.1"/>
    <property type="molecule type" value="Genomic_DNA"/>
</dbReference>
<dbReference type="HOGENOM" id="CLU_1448072_0_0_1"/>
<evidence type="ECO:0000313" key="1">
    <source>
        <dbReference type="EMBL" id="EIJ87252.1"/>
    </source>
</evidence>
<dbReference type="Proteomes" id="UP000002872">
    <property type="component" value="Unassembled WGS sequence"/>
</dbReference>
<dbReference type="InterPro" id="IPR013922">
    <property type="entry name" value="Cyclin_PHO80-like"/>
</dbReference>
<dbReference type="PANTHER" id="PTHR15615:SF27">
    <property type="entry name" value="PHO85 CYCLIN CLG1"/>
    <property type="match status" value="1"/>
</dbReference>
<dbReference type="OMA" id="WANILMI"/>
<dbReference type="GO" id="GO:0005634">
    <property type="term" value="C:nucleus"/>
    <property type="evidence" value="ECO:0007669"/>
    <property type="project" value="TreeGrafter"/>
</dbReference>
<dbReference type="AlphaFoldDB" id="I3EDF5"/>
<name>I3EDF5_NEMP3</name>
<dbReference type="OrthoDB" id="286814at2759"/>
<organism evidence="1 2">
    <name type="scientific">Nematocida parisii (strain ERTm3)</name>
    <name type="common">Nematode killer fungus</name>
    <dbReference type="NCBI Taxonomy" id="935791"/>
    <lineage>
        <taxon>Eukaryota</taxon>
        <taxon>Fungi</taxon>
        <taxon>Fungi incertae sedis</taxon>
        <taxon>Microsporidia</taxon>
        <taxon>Nematocida</taxon>
    </lineage>
</organism>
<dbReference type="CDD" id="cd20557">
    <property type="entry name" value="CYCLIN_ScPCL1-like"/>
    <property type="match status" value="1"/>
</dbReference>
<dbReference type="PANTHER" id="PTHR15615">
    <property type="match status" value="1"/>
</dbReference>
<dbReference type="GO" id="GO:0019901">
    <property type="term" value="F:protein kinase binding"/>
    <property type="evidence" value="ECO:0007669"/>
    <property type="project" value="InterPro"/>
</dbReference>
<dbReference type="Gene3D" id="1.10.472.10">
    <property type="entry name" value="Cyclin-like"/>
    <property type="match status" value="1"/>
</dbReference>
<protein>
    <recommendedName>
        <fullName evidence="3">Cyclin N-terminal domain-containing protein</fullName>
    </recommendedName>
</protein>
<keyword evidence="2" id="KW-1185">Reference proteome</keyword>
<gene>
    <name evidence="1" type="ORF">NEQG_02587</name>
</gene>
<dbReference type="InParanoid" id="I3EDF5"/>
<proteinExistence type="predicted"/>
<reference evidence="1" key="1">
    <citation type="submission" date="2011-01" db="EMBL/GenBank/DDBJ databases">
        <title>The Genome Sequence of Nematocida parisii strain ERTm3.</title>
        <authorList>
            <consortium name="The Broad Institute Genome Sequencing Platform"/>
            <consortium name="The Broad Institute Genome Sequencing Center for Infectious Disease"/>
            <person name="Cuomo C."/>
            <person name="Troemel E."/>
            <person name="Young S.K."/>
            <person name="Zeng Q."/>
            <person name="Gargeya S."/>
            <person name="Fitzgerald M."/>
            <person name="Haas B."/>
            <person name="Abouelleil A."/>
            <person name="Alvarado L."/>
            <person name="Arachchi H.M."/>
            <person name="Berlin A."/>
            <person name="Chapman S.B."/>
            <person name="Gearin G."/>
            <person name="Goldberg J."/>
            <person name="Griggs A."/>
            <person name="Gujja S."/>
            <person name="Hansen M."/>
            <person name="Heiman D."/>
            <person name="Howarth C."/>
            <person name="Larimer J."/>
            <person name="Lui A."/>
            <person name="MacDonald P.J.P."/>
            <person name="McCowen C."/>
            <person name="Montmayeur A."/>
            <person name="Murphy C."/>
            <person name="Neiman D."/>
            <person name="Pearson M."/>
            <person name="Priest M."/>
            <person name="Roberts A."/>
            <person name="Saif S."/>
            <person name="Shea T."/>
            <person name="Sisk P."/>
            <person name="Stolte C."/>
            <person name="Sykes S."/>
            <person name="Wortman J."/>
            <person name="Nusbaum C."/>
            <person name="Birren B."/>
        </authorList>
    </citation>
    <scope>NUCLEOTIDE SEQUENCE</scope>
    <source>
        <strain evidence="1">ERTm3</strain>
    </source>
</reference>
<evidence type="ECO:0000313" key="2">
    <source>
        <dbReference type="Proteomes" id="UP000002872"/>
    </source>
</evidence>
<evidence type="ECO:0008006" key="3">
    <source>
        <dbReference type="Google" id="ProtNLM"/>
    </source>
</evidence>
<dbReference type="VEuPathDB" id="MicrosporidiaDB:NEQG_02587"/>